<dbReference type="EMBL" id="CP011371">
    <property type="protein sequence ID" value="AKJ26761.1"/>
    <property type="molecule type" value="Genomic_DNA"/>
</dbReference>
<protein>
    <submittedName>
        <fullName evidence="1">4-oxalocrotonate tautomerase</fullName>
    </submittedName>
</protein>
<proteinExistence type="predicted"/>
<dbReference type="PANTHER" id="PTHR35530">
    <property type="entry name" value="TAUTOMERASE-RELATED"/>
    <property type="match status" value="1"/>
</dbReference>
<name>A0A0G3BHE0_9BURK</name>
<evidence type="ECO:0000313" key="1">
    <source>
        <dbReference type="EMBL" id="AKJ26761.1"/>
    </source>
</evidence>
<accession>A0A0G3BHE0</accession>
<keyword evidence="2" id="KW-1185">Reference proteome</keyword>
<dbReference type="Gene3D" id="3.30.429.10">
    <property type="entry name" value="Macrophage Migration Inhibitory Factor"/>
    <property type="match status" value="2"/>
</dbReference>
<dbReference type="SUPFAM" id="SSF55331">
    <property type="entry name" value="Tautomerase/MIF"/>
    <property type="match status" value="1"/>
</dbReference>
<organism evidence="1 2">
    <name type="scientific">Caldimonas brevitalea</name>
    <dbReference type="NCBI Taxonomy" id="413882"/>
    <lineage>
        <taxon>Bacteria</taxon>
        <taxon>Pseudomonadati</taxon>
        <taxon>Pseudomonadota</taxon>
        <taxon>Betaproteobacteria</taxon>
        <taxon>Burkholderiales</taxon>
        <taxon>Sphaerotilaceae</taxon>
        <taxon>Caldimonas</taxon>
    </lineage>
</organism>
<dbReference type="AlphaFoldDB" id="A0A0G3BHE0"/>
<dbReference type="PANTHER" id="PTHR35530:SF1">
    <property type="entry name" value="2-HYDROXYMUCONATE TAUTOMERASE"/>
    <property type="match status" value="1"/>
</dbReference>
<dbReference type="RefSeq" id="WP_047193030.1">
    <property type="nucleotide sequence ID" value="NZ_CP011371.1"/>
</dbReference>
<gene>
    <name evidence="1" type="primary">praC</name>
    <name evidence="1" type="ORF">AAW51_0070</name>
</gene>
<dbReference type="KEGG" id="pbh:AAW51_0070"/>
<dbReference type="InterPro" id="IPR014347">
    <property type="entry name" value="Tautomerase/MIF_sf"/>
</dbReference>
<dbReference type="Proteomes" id="UP000035352">
    <property type="component" value="Chromosome"/>
</dbReference>
<evidence type="ECO:0000313" key="2">
    <source>
        <dbReference type="Proteomes" id="UP000035352"/>
    </source>
</evidence>
<reference evidence="1 2" key="1">
    <citation type="submission" date="2015-05" db="EMBL/GenBank/DDBJ databases">
        <authorList>
            <person name="Tang B."/>
            <person name="Yu Y."/>
        </authorList>
    </citation>
    <scope>NUCLEOTIDE SEQUENCE [LARGE SCALE GENOMIC DNA]</scope>
    <source>
        <strain evidence="1 2">DSM 7029</strain>
    </source>
</reference>
<dbReference type="STRING" id="413882.AAW51_0070"/>
<sequence length="156" mass="16964">MPFLHLRVCRPSPEGPLPSDRLTSRLVALTAEHLHKQPELTAVQIDEVEPQAWSIGGVALSRQHCSSFQLRISITEGTNTKDEKARYIAAVFAGLHDELGNLHPVSYVLIDEPAADAYGYGGLTQEHRYVAARLAVSSVSQRGSERALSPPTAAAR</sequence>